<evidence type="ECO:0000313" key="2">
    <source>
        <dbReference type="EMBL" id="GLK52609.1"/>
    </source>
</evidence>
<reference evidence="2" key="2">
    <citation type="submission" date="2023-01" db="EMBL/GenBank/DDBJ databases">
        <authorList>
            <person name="Sun Q."/>
            <person name="Evtushenko L."/>
        </authorList>
    </citation>
    <scope>NUCLEOTIDE SEQUENCE</scope>
    <source>
        <strain evidence="2">VKM B-1513</strain>
    </source>
</reference>
<dbReference type="AlphaFoldDB" id="A0A9W6IN68"/>
<name>A0A9W6IN68_9PROT</name>
<gene>
    <name evidence="2" type="ORF">GCM10017621_21170</name>
</gene>
<keyword evidence="1" id="KW-0472">Membrane</keyword>
<evidence type="ECO:0000313" key="3">
    <source>
        <dbReference type="Proteomes" id="UP001143486"/>
    </source>
</evidence>
<proteinExistence type="predicted"/>
<accession>A0A9W6IN68</accession>
<feature type="transmembrane region" description="Helical" evidence="1">
    <location>
        <begin position="6"/>
        <end position="26"/>
    </location>
</feature>
<keyword evidence="1" id="KW-1133">Transmembrane helix</keyword>
<comment type="caution">
    <text evidence="2">The sequence shown here is derived from an EMBL/GenBank/DDBJ whole genome shotgun (WGS) entry which is preliminary data.</text>
</comment>
<keyword evidence="1" id="KW-0812">Transmembrane</keyword>
<feature type="transmembrane region" description="Helical" evidence="1">
    <location>
        <begin position="92"/>
        <end position="114"/>
    </location>
</feature>
<keyword evidence="3" id="KW-1185">Reference proteome</keyword>
<evidence type="ECO:0000256" key="1">
    <source>
        <dbReference type="SAM" id="Phobius"/>
    </source>
</evidence>
<dbReference type="EMBL" id="BSFE01000005">
    <property type="protein sequence ID" value="GLK52609.1"/>
    <property type="molecule type" value="Genomic_DNA"/>
</dbReference>
<sequence length="118" mass="13175">MIAESAAAAGIFLVMEVAGLFLFRWLRLALPGERETGRWFDIETVKGVLERLMLYAGLLMGYPHVLTLFAAVKLANRMSDESPDHDEMKNYFLVGNLVSVLMVLFAVFLVRSVVPALL</sequence>
<organism evidence="2 3">
    <name type="scientific">Maricaulis virginensis</name>
    <dbReference type="NCBI Taxonomy" id="144022"/>
    <lineage>
        <taxon>Bacteria</taxon>
        <taxon>Pseudomonadati</taxon>
        <taxon>Pseudomonadota</taxon>
        <taxon>Alphaproteobacteria</taxon>
        <taxon>Maricaulales</taxon>
        <taxon>Maricaulaceae</taxon>
        <taxon>Maricaulis</taxon>
    </lineage>
</organism>
<protein>
    <submittedName>
        <fullName evidence="2">Uncharacterized protein</fullName>
    </submittedName>
</protein>
<reference evidence="2" key="1">
    <citation type="journal article" date="2014" name="Int. J. Syst. Evol. Microbiol.">
        <title>Complete genome sequence of Corynebacterium casei LMG S-19264T (=DSM 44701T), isolated from a smear-ripened cheese.</title>
        <authorList>
            <consortium name="US DOE Joint Genome Institute (JGI-PGF)"/>
            <person name="Walter F."/>
            <person name="Albersmeier A."/>
            <person name="Kalinowski J."/>
            <person name="Ruckert C."/>
        </authorList>
    </citation>
    <scope>NUCLEOTIDE SEQUENCE</scope>
    <source>
        <strain evidence="2">VKM B-1513</strain>
    </source>
</reference>
<feature type="transmembrane region" description="Helical" evidence="1">
    <location>
        <begin position="52"/>
        <end position="72"/>
    </location>
</feature>
<dbReference type="Proteomes" id="UP001143486">
    <property type="component" value="Unassembled WGS sequence"/>
</dbReference>